<dbReference type="InterPro" id="IPR011009">
    <property type="entry name" value="Kinase-like_dom_sf"/>
</dbReference>
<dbReference type="OrthoDB" id="5987198at2759"/>
<dbReference type="GO" id="GO:0005634">
    <property type="term" value="C:nucleus"/>
    <property type="evidence" value="ECO:0007669"/>
    <property type="project" value="TreeGrafter"/>
</dbReference>
<protein>
    <recommendedName>
        <fullName evidence="3">Protein kinase domain-containing protein</fullName>
    </recommendedName>
</protein>
<dbReference type="SUPFAM" id="SSF56112">
    <property type="entry name" value="Protein kinase-like (PK-like)"/>
    <property type="match status" value="1"/>
</dbReference>
<dbReference type="PANTHER" id="PTHR24346:SF51">
    <property type="entry name" value="PAS DOMAIN-CONTAINING SERINE_THREONINE-PROTEIN KINASE"/>
    <property type="match status" value="1"/>
</dbReference>
<evidence type="ECO:0000256" key="2">
    <source>
        <dbReference type="ARBA" id="ARBA00022840"/>
    </source>
</evidence>
<dbReference type="GO" id="GO:0005829">
    <property type="term" value="C:cytosol"/>
    <property type="evidence" value="ECO:0007669"/>
    <property type="project" value="TreeGrafter"/>
</dbReference>
<keyword evidence="5" id="KW-1185">Reference proteome</keyword>
<dbReference type="GO" id="GO:0005524">
    <property type="term" value="F:ATP binding"/>
    <property type="evidence" value="ECO:0007669"/>
    <property type="project" value="UniProtKB-KW"/>
</dbReference>
<dbReference type="EMBL" id="CACVBS010000024">
    <property type="protein sequence ID" value="CAA7259338.1"/>
    <property type="molecule type" value="Genomic_DNA"/>
</dbReference>
<proteinExistence type="predicted"/>
<dbReference type="AlphaFoldDB" id="A0A8S0WV27"/>
<dbReference type="GO" id="GO:0035556">
    <property type="term" value="P:intracellular signal transduction"/>
    <property type="evidence" value="ECO:0007669"/>
    <property type="project" value="TreeGrafter"/>
</dbReference>
<dbReference type="PANTHER" id="PTHR24346">
    <property type="entry name" value="MAP/MICROTUBULE AFFINITY-REGULATING KINASE"/>
    <property type="match status" value="1"/>
</dbReference>
<keyword evidence="2" id="KW-0067">ATP-binding</keyword>
<dbReference type="Proteomes" id="UP000467700">
    <property type="component" value="Unassembled WGS sequence"/>
</dbReference>
<reference evidence="4 5" key="1">
    <citation type="submission" date="2020-01" db="EMBL/GenBank/DDBJ databases">
        <authorList>
            <person name="Gupta K D."/>
        </authorList>
    </citation>
    <scope>NUCLEOTIDE SEQUENCE [LARGE SCALE GENOMIC DNA]</scope>
</reference>
<sequence length="393" mass="45749">MAQRQPSLPAYQTVDDDSEEIYLGPPVFVRPPENDYKVPYDLQHPDTSYRPELGPIERFWVDRSQFLLQHGFELRSRYQLGWVPSWKESGKTYTSCEDHLFRFHAHIVDGRRKSDGAPVVIKQVYRANTEIDILRLFASPELSRDRANHVVQVLDILQDPFKPGMEFIVMPLLRRYDDPEFGAIGEVVDFVTQVLQGLAFIHSHNVAHNDCTGNNIVMDARPIFPNGWHPISDLYTPDYSGYTRSLSRIDHPVRYYFIDFGLSHRFLPGQRHVVKDYGGADQDVPEYEVLNPYDPFKADIYTLANIFMKKFHQKYVGLEFMGDLVSYMRVEKPSKRPTAQMVLEFWLQIQEGLDPRHARWRLRTPTESIPERVVLDAVSVARTGIHEISKYFM</sequence>
<keyword evidence="1" id="KW-0547">Nucleotide-binding</keyword>
<accession>A0A8S0WV27</accession>
<organism evidence="4 5">
    <name type="scientific">Cyclocybe aegerita</name>
    <name type="common">Black poplar mushroom</name>
    <name type="synonym">Agrocybe aegerita</name>
    <dbReference type="NCBI Taxonomy" id="1973307"/>
    <lineage>
        <taxon>Eukaryota</taxon>
        <taxon>Fungi</taxon>
        <taxon>Dikarya</taxon>
        <taxon>Basidiomycota</taxon>
        <taxon>Agaricomycotina</taxon>
        <taxon>Agaricomycetes</taxon>
        <taxon>Agaricomycetidae</taxon>
        <taxon>Agaricales</taxon>
        <taxon>Agaricineae</taxon>
        <taxon>Bolbitiaceae</taxon>
        <taxon>Cyclocybe</taxon>
    </lineage>
</organism>
<feature type="domain" description="Protein kinase" evidence="3">
    <location>
        <begin position="78"/>
        <end position="393"/>
    </location>
</feature>
<name>A0A8S0WV27_CYCAE</name>
<comment type="caution">
    <text evidence="4">The sequence shown here is derived from an EMBL/GenBank/DDBJ whole genome shotgun (WGS) entry which is preliminary data.</text>
</comment>
<evidence type="ECO:0000313" key="4">
    <source>
        <dbReference type="EMBL" id="CAA7259338.1"/>
    </source>
</evidence>
<gene>
    <name evidence="4" type="ORF">AAE3_LOCUS1759</name>
</gene>
<dbReference type="GO" id="GO:0045719">
    <property type="term" value="P:negative regulation of glycogen biosynthetic process"/>
    <property type="evidence" value="ECO:0007669"/>
    <property type="project" value="TreeGrafter"/>
</dbReference>
<dbReference type="PROSITE" id="PS50011">
    <property type="entry name" value="PROTEIN_KINASE_DOM"/>
    <property type="match status" value="1"/>
</dbReference>
<dbReference type="Gene3D" id="1.10.510.10">
    <property type="entry name" value="Transferase(Phosphotransferase) domain 1"/>
    <property type="match status" value="1"/>
</dbReference>
<dbReference type="SMART" id="SM00220">
    <property type="entry name" value="S_TKc"/>
    <property type="match status" value="1"/>
</dbReference>
<dbReference type="InterPro" id="IPR000719">
    <property type="entry name" value="Prot_kinase_dom"/>
</dbReference>
<evidence type="ECO:0000259" key="3">
    <source>
        <dbReference type="PROSITE" id="PS50011"/>
    </source>
</evidence>
<evidence type="ECO:0000256" key="1">
    <source>
        <dbReference type="ARBA" id="ARBA00022741"/>
    </source>
</evidence>
<evidence type="ECO:0000313" key="5">
    <source>
        <dbReference type="Proteomes" id="UP000467700"/>
    </source>
</evidence>
<dbReference type="GO" id="GO:0004674">
    <property type="term" value="F:protein serine/threonine kinase activity"/>
    <property type="evidence" value="ECO:0007669"/>
    <property type="project" value="TreeGrafter"/>
</dbReference>